<gene>
    <name evidence="2" type="ORF">BCV69DRAFT_253929</name>
</gene>
<dbReference type="EMBL" id="KZ819342">
    <property type="protein sequence ID" value="PWN17707.1"/>
    <property type="molecule type" value="Genomic_DNA"/>
</dbReference>
<evidence type="ECO:0000313" key="2">
    <source>
        <dbReference type="EMBL" id="PWN17707.1"/>
    </source>
</evidence>
<accession>A0A316TWK0</accession>
<dbReference type="RefSeq" id="XP_025344867.1">
    <property type="nucleotide sequence ID" value="XM_025490542.1"/>
</dbReference>
<name>A0A316TWK0_9BASI</name>
<feature type="region of interest" description="Disordered" evidence="1">
    <location>
        <begin position="35"/>
        <end position="100"/>
    </location>
</feature>
<dbReference type="GeneID" id="37012276"/>
<proteinExistence type="predicted"/>
<protein>
    <submittedName>
        <fullName evidence="2">Uncharacterized protein</fullName>
    </submittedName>
</protein>
<evidence type="ECO:0000313" key="3">
    <source>
        <dbReference type="Proteomes" id="UP000245942"/>
    </source>
</evidence>
<dbReference type="Proteomes" id="UP000245942">
    <property type="component" value="Unassembled WGS sequence"/>
</dbReference>
<organism evidence="2 3">
    <name type="scientific">Pseudomicrostroma glucosiphilum</name>
    <dbReference type="NCBI Taxonomy" id="1684307"/>
    <lineage>
        <taxon>Eukaryota</taxon>
        <taxon>Fungi</taxon>
        <taxon>Dikarya</taxon>
        <taxon>Basidiomycota</taxon>
        <taxon>Ustilaginomycotina</taxon>
        <taxon>Exobasidiomycetes</taxon>
        <taxon>Microstromatales</taxon>
        <taxon>Microstromatales incertae sedis</taxon>
        <taxon>Pseudomicrostroma</taxon>
    </lineage>
</organism>
<keyword evidence="3" id="KW-1185">Reference proteome</keyword>
<feature type="compositionally biased region" description="Polar residues" evidence="1">
    <location>
        <begin position="44"/>
        <end position="67"/>
    </location>
</feature>
<dbReference type="OrthoDB" id="10535350at2759"/>
<sequence length="100" mass="11058">MLCSLGLCYADLLLGEARQTQRDVLEASRRDETVALRGAGRKSQVASRKSQVASRKSQVASRKSQVASRKEPEARSRSRSGRQEQERETSCLAPLHFAPS</sequence>
<dbReference type="AlphaFoldDB" id="A0A316TWK0"/>
<evidence type="ECO:0000256" key="1">
    <source>
        <dbReference type="SAM" id="MobiDB-lite"/>
    </source>
</evidence>
<feature type="compositionally biased region" description="Basic and acidic residues" evidence="1">
    <location>
        <begin position="68"/>
        <end position="89"/>
    </location>
</feature>
<reference evidence="2 3" key="1">
    <citation type="journal article" date="2018" name="Mol. Biol. Evol.">
        <title>Broad Genomic Sampling Reveals a Smut Pathogenic Ancestry of the Fungal Clade Ustilaginomycotina.</title>
        <authorList>
            <person name="Kijpornyongpan T."/>
            <person name="Mondo S.J."/>
            <person name="Barry K."/>
            <person name="Sandor L."/>
            <person name="Lee J."/>
            <person name="Lipzen A."/>
            <person name="Pangilinan J."/>
            <person name="LaButti K."/>
            <person name="Hainaut M."/>
            <person name="Henrissat B."/>
            <person name="Grigoriev I.V."/>
            <person name="Spatafora J.W."/>
            <person name="Aime M.C."/>
        </authorList>
    </citation>
    <scope>NUCLEOTIDE SEQUENCE [LARGE SCALE GENOMIC DNA]</scope>
    <source>
        <strain evidence="2 3">MCA 4718</strain>
    </source>
</reference>